<feature type="domain" description="ClpA/ClpB AAA lid" evidence="3">
    <location>
        <begin position="5"/>
        <end position="53"/>
    </location>
</feature>
<keyword evidence="5" id="KW-1185">Reference proteome</keyword>
<evidence type="ECO:0000313" key="5">
    <source>
        <dbReference type="Proteomes" id="UP001642540"/>
    </source>
</evidence>
<name>A0ABP1PZK8_9HEXA</name>
<dbReference type="Pfam" id="PF17871">
    <property type="entry name" value="AAA_lid_9"/>
    <property type="match status" value="1"/>
</dbReference>
<organism evidence="4 5">
    <name type="scientific">Orchesella dallaii</name>
    <dbReference type="NCBI Taxonomy" id="48710"/>
    <lineage>
        <taxon>Eukaryota</taxon>
        <taxon>Metazoa</taxon>
        <taxon>Ecdysozoa</taxon>
        <taxon>Arthropoda</taxon>
        <taxon>Hexapoda</taxon>
        <taxon>Collembola</taxon>
        <taxon>Entomobryomorpha</taxon>
        <taxon>Entomobryoidea</taxon>
        <taxon>Orchesellidae</taxon>
        <taxon>Orchesellinae</taxon>
        <taxon>Orchesella</taxon>
    </lineage>
</organism>
<comment type="caution">
    <text evidence="4">The sequence shown here is derived from an EMBL/GenBank/DDBJ whole genome shotgun (WGS) entry which is preliminary data.</text>
</comment>
<dbReference type="Proteomes" id="UP001642540">
    <property type="component" value="Unassembled WGS sequence"/>
</dbReference>
<keyword evidence="1" id="KW-0547">Nucleotide-binding</keyword>
<keyword evidence="2" id="KW-0067">ATP-binding</keyword>
<accession>A0ABP1PZK8</accession>
<sequence>MLGVQAIGAMSKRIGLARSQPDKPFDLLDGVAAKKRIERLEEPSKFHDFNANTSIACDPSCKHGQCDNQYHTASTLNKNWRCWRQGYWEKGCVQSTTKKSSVCCRI</sequence>
<gene>
    <name evidence="4" type="ORF">ODALV1_LOCUS3561</name>
</gene>
<dbReference type="InterPro" id="IPR041546">
    <property type="entry name" value="ClpA/ClpB_AAA_lid"/>
</dbReference>
<dbReference type="EMBL" id="CAXLJM020000012">
    <property type="protein sequence ID" value="CAL8076702.1"/>
    <property type="molecule type" value="Genomic_DNA"/>
</dbReference>
<proteinExistence type="predicted"/>
<evidence type="ECO:0000256" key="1">
    <source>
        <dbReference type="ARBA" id="ARBA00022741"/>
    </source>
</evidence>
<evidence type="ECO:0000259" key="3">
    <source>
        <dbReference type="Pfam" id="PF17871"/>
    </source>
</evidence>
<evidence type="ECO:0000313" key="4">
    <source>
        <dbReference type="EMBL" id="CAL8076702.1"/>
    </source>
</evidence>
<protein>
    <recommendedName>
        <fullName evidence="3">ClpA/ClpB AAA lid domain-containing protein</fullName>
    </recommendedName>
</protein>
<evidence type="ECO:0000256" key="2">
    <source>
        <dbReference type="ARBA" id="ARBA00022840"/>
    </source>
</evidence>
<reference evidence="4 5" key="1">
    <citation type="submission" date="2024-08" db="EMBL/GenBank/DDBJ databases">
        <authorList>
            <person name="Cucini C."/>
            <person name="Frati F."/>
        </authorList>
    </citation>
    <scope>NUCLEOTIDE SEQUENCE [LARGE SCALE GENOMIC DNA]</scope>
</reference>